<gene>
    <name evidence="3" type="ORF">GPM918_LOCUS28519</name>
    <name evidence="4" type="ORF">SRO942_LOCUS29027</name>
</gene>
<dbReference type="SUPFAM" id="SSF52540">
    <property type="entry name" value="P-loop containing nucleoside triphosphate hydrolases"/>
    <property type="match status" value="1"/>
</dbReference>
<dbReference type="InterPro" id="IPR045063">
    <property type="entry name" value="Dynamin_N"/>
</dbReference>
<dbReference type="Pfam" id="PF00350">
    <property type="entry name" value="Dynamin_N"/>
    <property type="match status" value="1"/>
</dbReference>
<protein>
    <recommendedName>
        <fullName evidence="2">Dynamin N-terminal domain-containing protein</fullName>
    </recommendedName>
</protein>
<evidence type="ECO:0000259" key="2">
    <source>
        <dbReference type="Pfam" id="PF00350"/>
    </source>
</evidence>
<keyword evidence="1" id="KW-0175">Coiled coil</keyword>
<feature type="domain" description="Dynamin N-terminal" evidence="2">
    <location>
        <begin position="75"/>
        <end position="287"/>
    </location>
</feature>
<dbReference type="EMBL" id="CAJNOQ010012484">
    <property type="protein sequence ID" value="CAF1301006.1"/>
    <property type="molecule type" value="Genomic_DNA"/>
</dbReference>
<comment type="caution">
    <text evidence="3">The sequence shown here is derived from an EMBL/GenBank/DDBJ whole genome shotgun (WGS) entry which is preliminary data.</text>
</comment>
<dbReference type="OrthoDB" id="9983858at2759"/>
<name>A0A815DTM9_9BILA</name>
<reference evidence="3" key="1">
    <citation type="submission" date="2021-02" db="EMBL/GenBank/DDBJ databases">
        <authorList>
            <person name="Nowell W R."/>
        </authorList>
    </citation>
    <scope>NUCLEOTIDE SEQUENCE</scope>
</reference>
<organism evidence="3 5">
    <name type="scientific">Didymodactylos carnosus</name>
    <dbReference type="NCBI Taxonomy" id="1234261"/>
    <lineage>
        <taxon>Eukaryota</taxon>
        <taxon>Metazoa</taxon>
        <taxon>Spiralia</taxon>
        <taxon>Gnathifera</taxon>
        <taxon>Rotifera</taxon>
        <taxon>Eurotatoria</taxon>
        <taxon>Bdelloidea</taxon>
        <taxon>Philodinida</taxon>
        <taxon>Philodinidae</taxon>
        <taxon>Didymodactylos</taxon>
    </lineage>
</organism>
<dbReference type="Proteomes" id="UP000681722">
    <property type="component" value="Unassembled WGS sequence"/>
</dbReference>
<feature type="coiled-coil region" evidence="1">
    <location>
        <begin position="477"/>
        <end position="507"/>
    </location>
</feature>
<dbReference type="EMBL" id="CAJOBC010037478">
    <property type="protein sequence ID" value="CAF4125189.1"/>
    <property type="molecule type" value="Genomic_DNA"/>
</dbReference>
<evidence type="ECO:0000313" key="4">
    <source>
        <dbReference type="EMBL" id="CAF4125189.1"/>
    </source>
</evidence>
<dbReference type="Proteomes" id="UP000663829">
    <property type="component" value="Unassembled WGS sequence"/>
</dbReference>
<sequence length="825" mass="94680">MVSTLVQNLQNDTLTLLNECSANLIATDGVLNRYTPKCQDQNIHPKDHEIPVKVHVYSLETAMTNVRSLELRMSIVGTMKAGKSTTLNAIIGSDLLPSRNTAMTAVPTEIVFKQNVSEPHLILESDLVRGLQQLCENIKLKTKSDSGDKGLKKELDNQDHLYRTFEKIVNDDTPTFETTTTKKEKITELLTFINDLIRISSMLSIDTPINLDCVPRIEVPVLLNSDTLSGTNPFSYEGSLVIVDTPGPNEQHLSAHLKEVISKELKKAALVMIVFDFSNLNSKAEHEITNEVNAIRKSKLYGTQEKNKNNNNLYALINKVDQRDEDKDMSASDTKKWISTKFNIDEHKVYETSSKNALLARSFLTEYQMIKENALSKVTTEKDASNITHETLIEETKTYRQFIKHGGALLEKHLKKMSVNDLLEEADEVWQGSGFTAFLKNIITETMKVVAPDCLCRALKECRSYTQEYYEKILFRQRGLNIETNDLHRELDKLNNEKAEIDKCQKAQIRMLDDFISSLLYRLSHAFQYATKAGIAEVDKMFSMQVGSNINTNNDSNSSIVWPSTWTSMLKKLNLRDQTITFSSRYEAQNFTNQIFDNIQKISEQISFKTCEDIKKELDNTCKVVEERIDKETDIISRRIGTRLSATYKMPVHLPAINDKKVDYSSFYQSIDEKKQEILFRPWYLLWLVEKKIELKVAEVSILHIKQKSRDMLRQNFTALEKEIGSFVNKDVQQTFDVHYKTMNAIIANYISSIEDTLNDKFKMREGGKNFIKEREQFDNDLKLAADKSNKILNDINHCLDRVATSFVDYRAHNHGLTHELISYR</sequence>
<evidence type="ECO:0000313" key="3">
    <source>
        <dbReference type="EMBL" id="CAF1301006.1"/>
    </source>
</evidence>
<evidence type="ECO:0000313" key="5">
    <source>
        <dbReference type="Proteomes" id="UP000663829"/>
    </source>
</evidence>
<dbReference type="AlphaFoldDB" id="A0A815DTM9"/>
<proteinExistence type="predicted"/>
<dbReference type="Gene3D" id="3.40.50.300">
    <property type="entry name" value="P-loop containing nucleotide triphosphate hydrolases"/>
    <property type="match status" value="1"/>
</dbReference>
<dbReference type="InterPro" id="IPR027417">
    <property type="entry name" value="P-loop_NTPase"/>
</dbReference>
<accession>A0A815DTM9</accession>
<evidence type="ECO:0000256" key="1">
    <source>
        <dbReference type="SAM" id="Coils"/>
    </source>
</evidence>
<keyword evidence="5" id="KW-1185">Reference proteome</keyword>